<keyword evidence="5" id="KW-1185">Reference proteome</keyword>
<keyword evidence="3" id="KW-0732">Signal</keyword>
<dbReference type="SMART" id="SM00186">
    <property type="entry name" value="FBG"/>
    <property type="match status" value="1"/>
</dbReference>
<dbReference type="SUPFAM" id="SSF56496">
    <property type="entry name" value="Fibrinogen C-terminal domain-like"/>
    <property type="match status" value="1"/>
</dbReference>
<proteinExistence type="predicted"/>
<evidence type="ECO:0000259" key="4">
    <source>
        <dbReference type="PROSITE" id="PS51406"/>
    </source>
</evidence>
<evidence type="ECO:0000256" key="2">
    <source>
        <dbReference type="ARBA" id="ARBA00022525"/>
    </source>
</evidence>
<comment type="subcellular location">
    <subcellularLocation>
        <location evidence="1">Secreted</location>
    </subcellularLocation>
</comment>
<dbReference type="Proteomes" id="UP000515208">
    <property type="component" value="Unplaced"/>
</dbReference>
<dbReference type="GeneID" id="104990862"/>
<dbReference type="InterPro" id="IPR002181">
    <property type="entry name" value="Fibrinogen_a/b/g_C_dom"/>
</dbReference>
<sequence>MKALLVLPLLLLLSAGPCAPQLLGIRGDALEKSCLQLPLDCDDIYAQGYQADGVYLIYPSGPSVPVPVFCDMTTEGGKWTVFQKRFNGSVSFFRGWNDYKLGFGRADGEYWLGLQNMHLLTLKQKYELRVDLEDFENNTAFAKYADFSISPNAVSAEEDGYTLYVSGFEDGGAGTLCQLCPCSLPPEAMLPQRPKPPKGTTVQPGLGPCPEGHGAVSHFSQLLDRGLCRPSL</sequence>
<dbReference type="PANTHER" id="PTHR19143">
    <property type="entry name" value="FIBRINOGEN/TENASCIN/ANGIOPOEITIN"/>
    <property type="match status" value="1"/>
</dbReference>
<evidence type="ECO:0000256" key="3">
    <source>
        <dbReference type="SAM" id="SignalP"/>
    </source>
</evidence>
<dbReference type="GO" id="GO:0048251">
    <property type="term" value="P:elastic fiber assembly"/>
    <property type="evidence" value="ECO:0007669"/>
    <property type="project" value="TreeGrafter"/>
</dbReference>
<dbReference type="PANTHER" id="PTHR19143:SF225">
    <property type="entry name" value="MICROFIBRIL-ASSOCIATED GLYCOPROTEIN 4"/>
    <property type="match status" value="1"/>
</dbReference>
<gene>
    <name evidence="6" type="primary">MFAP4</name>
</gene>
<feature type="domain" description="Fibrinogen C-terminal" evidence="4">
    <location>
        <begin position="32"/>
        <end position="174"/>
    </location>
</feature>
<dbReference type="CTD" id="4239"/>
<dbReference type="InterPro" id="IPR036056">
    <property type="entry name" value="Fibrinogen-like_C"/>
</dbReference>
<dbReference type="InterPro" id="IPR050373">
    <property type="entry name" value="Fibrinogen_C-term_domain"/>
</dbReference>
<evidence type="ECO:0000313" key="5">
    <source>
        <dbReference type="Proteomes" id="UP000515208"/>
    </source>
</evidence>
<protein>
    <submittedName>
        <fullName evidence="6">Microfibril-associated glycoprotein 4</fullName>
    </submittedName>
</protein>
<accession>A0A6P3HET8</accession>
<name>A0A6P3HET8_BISBB</name>
<organism evidence="5 6">
    <name type="scientific">Bison bison bison</name>
    <name type="common">North American plains bison</name>
    <dbReference type="NCBI Taxonomy" id="43346"/>
    <lineage>
        <taxon>Eukaryota</taxon>
        <taxon>Metazoa</taxon>
        <taxon>Chordata</taxon>
        <taxon>Craniata</taxon>
        <taxon>Vertebrata</taxon>
        <taxon>Euteleostomi</taxon>
        <taxon>Mammalia</taxon>
        <taxon>Eutheria</taxon>
        <taxon>Laurasiatheria</taxon>
        <taxon>Artiodactyla</taxon>
        <taxon>Ruminantia</taxon>
        <taxon>Pecora</taxon>
        <taxon>Bovidae</taxon>
        <taxon>Bovinae</taxon>
        <taxon>Bison</taxon>
    </lineage>
</organism>
<dbReference type="OrthoDB" id="9990035at2759"/>
<dbReference type="CDD" id="cd00087">
    <property type="entry name" value="FReD"/>
    <property type="match status" value="1"/>
</dbReference>
<dbReference type="PROSITE" id="PS51406">
    <property type="entry name" value="FIBRINOGEN_C_2"/>
    <property type="match status" value="1"/>
</dbReference>
<dbReference type="KEGG" id="bbis:104990862"/>
<dbReference type="Pfam" id="PF00147">
    <property type="entry name" value="Fibrinogen_C"/>
    <property type="match status" value="1"/>
</dbReference>
<feature type="chain" id="PRO_5027589801" evidence="3">
    <location>
        <begin position="21"/>
        <end position="232"/>
    </location>
</feature>
<dbReference type="AlphaFoldDB" id="A0A6P3HET8"/>
<evidence type="ECO:0000313" key="6">
    <source>
        <dbReference type="RefSeq" id="XP_010841478.1"/>
    </source>
</evidence>
<dbReference type="RefSeq" id="XP_010841478.1">
    <property type="nucleotide sequence ID" value="XM_010843176.1"/>
</dbReference>
<dbReference type="Gene3D" id="3.90.215.10">
    <property type="entry name" value="Gamma Fibrinogen, chain A, domain 1"/>
    <property type="match status" value="1"/>
</dbReference>
<dbReference type="InterPro" id="IPR014716">
    <property type="entry name" value="Fibrinogen_a/b/g_C_1"/>
</dbReference>
<dbReference type="GO" id="GO:0005615">
    <property type="term" value="C:extracellular space"/>
    <property type="evidence" value="ECO:0007669"/>
    <property type="project" value="TreeGrafter"/>
</dbReference>
<feature type="signal peptide" evidence="3">
    <location>
        <begin position="1"/>
        <end position="20"/>
    </location>
</feature>
<keyword evidence="2" id="KW-0964">Secreted</keyword>
<reference evidence="6" key="1">
    <citation type="submission" date="2025-08" db="UniProtKB">
        <authorList>
            <consortium name="RefSeq"/>
        </authorList>
    </citation>
    <scope>IDENTIFICATION</scope>
    <source>
        <tissue evidence="6">Blood</tissue>
    </source>
</reference>
<dbReference type="NCBIfam" id="NF040941">
    <property type="entry name" value="GGGWT_bact"/>
    <property type="match status" value="1"/>
</dbReference>
<evidence type="ECO:0000256" key="1">
    <source>
        <dbReference type="ARBA" id="ARBA00004613"/>
    </source>
</evidence>